<accession>I4DSB3</accession>
<proteinExistence type="evidence at transcript level"/>
<name>I4DSB3_PAPPL</name>
<feature type="compositionally biased region" description="Polar residues" evidence="1">
    <location>
        <begin position="22"/>
        <end position="39"/>
    </location>
</feature>
<dbReference type="AlphaFoldDB" id="I4DSB3"/>
<feature type="non-terminal residue" evidence="2">
    <location>
        <position position="1"/>
    </location>
</feature>
<dbReference type="EMBL" id="AK405536">
    <property type="protein sequence ID" value="BAM20803.1"/>
    <property type="molecule type" value="mRNA"/>
</dbReference>
<feature type="region of interest" description="Disordered" evidence="1">
    <location>
        <begin position="1"/>
        <end position="39"/>
    </location>
</feature>
<evidence type="ECO:0000256" key="1">
    <source>
        <dbReference type="SAM" id="MobiDB-lite"/>
    </source>
</evidence>
<evidence type="ECO:0000313" key="2">
    <source>
        <dbReference type="EMBL" id="BAM20803.1"/>
    </source>
</evidence>
<reference evidence="2" key="1">
    <citation type="journal article" date="2012" name="BMC Biol.">
        <title>Comprehensive microarray-based analysis for stage-specific larval camouflage pattern-associated genes in the swallowtail butterfly, Papilio xuthus.</title>
        <authorList>
            <person name="Futahashi R."/>
            <person name="Shirataki H."/>
            <person name="Narita T."/>
            <person name="Mita K."/>
            <person name="Fujiwara H."/>
        </authorList>
    </citation>
    <scope>NUCLEOTIDE SEQUENCE</scope>
    <source>
        <tissue evidence="2">Epidermis</tissue>
    </source>
</reference>
<sequence length="90" mass="10615">WRCAGRRRRLPPEPRRRVTLSPHLTTRPHSQPLATHATTIIPQDSSSKVHRYYISYIFYEMRVNIAVRYLASTKYLTPDNSDIQFALNFI</sequence>
<organism evidence="2">
    <name type="scientific">Papilio polytes</name>
    <name type="common">Common mormon</name>
    <name type="synonym">Swallowtail butterfly</name>
    <dbReference type="NCBI Taxonomy" id="76194"/>
    <lineage>
        <taxon>Eukaryota</taxon>
        <taxon>Metazoa</taxon>
        <taxon>Ecdysozoa</taxon>
        <taxon>Arthropoda</taxon>
        <taxon>Hexapoda</taxon>
        <taxon>Insecta</taxon>
        <taxon>Pterygota</taxon>
        <taxon>Neoptera</taxon>
        <taxon>Endopterygota</taxon>
        <taxon>Lepidoptera</taxon>
        <taxon>Glossata</taxon>
        <taxon>Ditrysia</taxon>
        <taxon>Papilionoidea</taxon>
        <taxon>Papilionidae</taxon>
        <taxon>Papilioninae</taxon>
        <taxon>Papilio</taxon>
    </lineage>
</organism>
<protein>
    <submittedName>
        <fullName evidence="2">Uncharacterized protein</fullName>
    </submittedName>
</protein>